<evidence type="ECO:0000259" key="2">
    <source>
        <dbReference type="Pfam" id="PF06991"/>
    </source>
</evidence>
<accession>A0A6H0XK77</accession>
<sequence length="397" mass="45601">MPPQGSRMTKNEERNHRYRPGKAVAEESDEDWSSDEDAAPASVAQAQPVESRPVASTYRAPQKLPPTIIARQPDIDLEGFETASESSSEEGEDDDDDDEEESEEDGSSEEEESESEEEVKPRLIAPKFISKAQRARMQTEQVTKTEDTLAAEEEARRKEKTTVMLQAQIERDQAARAAGKKAWDDDDNAMEDDIDDTDDLDPEAEKAAWKLRELKRVKRDRLALIEKERELEEIERRRNLTAEEREAEDREFLEQQKAEQDGRGKMTFMQKYYHKGAFFQGDEEQDEEVKAALSRDLAGARFEDEGNKELLPEYMRIRDMTQLGRKSRSKYKDLKSEDTGRFGDFNDRQSRHHGLDDRFRPDEGGSTQTGANTAPLGTRRVREEDDAPRAEKKARYD</sequence>
<dbReference type="InterPro" id="IPR009730">
    <property type="entry name" value="MFAP1_C"/>
</dbReference>
<feature type="region of interest" description="Disordered" evidence="1">
    <location>
        <begin position="1"/>
        <end position="163"/>
    </location>
</feature>
<organism evidence="3 4">
    <name type="scientific">Peltaster fructicola</name>
    <dbReference type="NCBI Taxonomy" id="286661"/>
    <lineage>
        <taxon>Eukaryota</taxon>
        <taxon>Fungi</taxon>
        <taxon>Dikarya</taxon>
        <taxon>Ascomycota</taxon>
        <taxon>Pezizomycotina</taxon>
        <taxon>Dothideomycetes</taxon>
        <taxon>Dothideomycetes incertae sedis</taxon>
        <taxon>Peltaster</taxon>
    </lineage>
</organism>
<evidence type="ECO:0000313" key="4">
    <source>
        <dbReference type="Proteomes" id="UP000503462"/>
    </source>
</evidence>
<feature type="compositionally biased region" description="Acidic residues" evidence="1">
    <location>
        <begin position="26"/>
        <end position="38"/>
    </location>
</feature>
<name>A0A6H0XK77_9PEZI</name>
<keyword evidence="4" id="KW-1185">Reference proteome</keyword>
<feature type="compositionally biased region" description="Acidic residues" evidence="1">
    <location>
        <begin position="184"/>
        <end position="200"/>
    </location>
</feature>
<dbReference type="EMBL" id="CP051139">
    <property type="protein sequence ID" value="QIW95038.1"/>
    <property type="molecule type" value="Genomic_DNA"/>
</dbReference>
<protein>
    <recommendedName>
        <fullName evidence="2">Micro-fibrillar-associated protein 1 C-terminal domain-containing protein</fullName>
    </recommendedName>
</protein>
<dbReference type="InterPro" id="IPR033194">
    <property type="entry name" value="MFAP1"/>
</dbReference>
<proteinExistence type="predicted"/>
<dbReference type="Proteomes" id="UP000503462">
    <property type="component" value="Chromosome 1"/>
</dbReference>
<feature type="compositionally biased region" description="Basic and acidic residues" evidence="1">
    <location>
        <begin position="143"/>
        <end position="161"/>
    </location>
</feature>
<feature type="compositionally biased region" description="Low complexity" evidence="1">
    <location>
        <begin position="39"/>
        <end position="50"/>
    </location>
</feature>
<evidence type="ECO:0000256" key="1">
    <source>
        <dbReference type="SAM" id="MobiDB-lite"/>
    </source>
</evidence>
<feature type="domain" description="Micro-fibrillar-associated protein 1 C-terminal" evidence="2">
    <location>
        <begin position="115"/>
        <end position="339"/>
    </location>
</feature>
<feature type="region of interest" description="Disordered" evidence="1">
    <location>
        <begin position="236"/>
        <end position="263"/>
    </location>
</feature>
<evidence type="ECO:0000313" key="3">
    <source>
        <dbReference type="EMBL" id="QIW95038.1"/>
    </source>
</evidence>
<dbReference type="PANTHER" id="PTHR15327">
    <property type="entry name" value="MICROFIBRIL-ASSOCIATED PROTEIN"/>
    <property type="match status" value="1"/>
</dbReference>
<gene>
    <name evidence="3" type="ORF">AMS68_000556</name>
</gene>
<feature type="compositionally biased region" description="Basic and acidic residues" evidence="1">
    <location>
        <begin position="330"/>
        <end position="363"/>
    </location>
</feature>
<dbReference type="AlphaFoldDB" id="A0A6H0XK77"/>
<reference evidence="3 4" key="1">
    <citation type="journal article" date="2016" name="Sci. Rep.">
        <title>Peltaster fructicola genome reveals evolution from an invasive phytopathogen to an ectophytic parasite.</title>
        <authorList>
            <person name="Xu C."/>
            <person name="Chen H."/>
            <person name="Gleason M.L."/>
            <person name="Xu J.R."/>
            <person name="Liu H."/>
            <person name="Zhang R."/>
            <person name="Sun G."/>
        </authorList>
    </citation>
    <scope>NUCLEOTIDE SEQUENCE [LARGE SCALE GENOMIC DNA]</scope>
    <source>
        <strain evidence="3 4">LNHT1506</strain>
    </source>
</reference>
<feature type="compositionally biased region" description="Acidic residues" evidence="1">
    <location>
        <begin position="87"/>
        <end position="117"/>
    </location>
</feature>
<feature type="region of interest" description="Disordered" evidence="1">
    <location>
        <begin position="176"/>
        <end position="200"/>
    </location>
</feature>
<feature type="compositionally biased region" description="Basic and acidic residues" evidence="1">
    <location>
        <begin position="380"/>
        <end position="397"/>
    </location>
</feature>
<dbReference type="Pfam" id="PF06991">
    <property type="entry name" value="MFAP1"/>
    <property type="match status" value="1"/>
</dbReference>
<feature type="region of interest" description="Disordered" evidence="1">
    <location>
        <begin position="322"/>
        <end position="397"/>
    </location>
</feature>
<dbReference type="OrthoDB" id="1111734at2759"/>